<evidence type="ECO:0000313" key="3">
    <source>
        <dbReference type="Proteomes" id="UP000177122"/>
    </source>
</evidence>
<evidence type="ECO:0000256" key="1">
    <source>
        <dbReference type="SAM" id="Phobius"/>
    </source>
</evidence>
<keyword evidence="1" id="KW-0812">Transmembrane</keyword>
<gene>
    <name evidence="2" type="ORF">A2845_03835</name>
</gene>
<name>A0A1G2CX17_9BACT</name>
<dbReference type="Proteomes" id="UP000177122">
    <property type="component" value="Unassembled WGS sequence"/>
</dbReference>
<comment type="caution">
    <text evidence="2">The sequence shown here is derived from an EMBL/GenBank/DDBJ whole genome shotgun (WGS) entry which is preliminary data.</text>
</comment>
<accession>A0A1G2CX17</accession>
<dbReference type="InterPro" id="IPR007211">
    <property type="entry name" value="DUF378"/>
</dbReference>
<proteinExistence type="predicted"/>
<feature type="transmembrane region" description="Helical" evidence="1">
    <location>
        <begin position="36"/>
        <end position="52"/>
    </location>
</feature>
<dbReference type="PANTHER" id="PTHR37304">
    <property type="entry name" value="MEMBRANE PROTEIN-RELATED"/>
    <property type="match status" value="1"/>
</dbReference>
<keyword evidence="1" id="KW-1133">Transmembrane helix</keyword>
<dbReference type="EMBL" id="MHLI01000006">
    <property type="protein sequence ID" value="OGZ05904.1"/>
    <property type="molecule type" value="Genomic_DNA"/>
</dbReference>
<evidence type="ECO:0000313" key="2">
    <source>
        <dbReference type="EMBL" id="OGZ05904.1"/>
    </source>
</evidence>
<sequence>MAVGAINWGIVGIGYFMNINLNLVHLLFGTWPALEAIVYILVGAAAVFMLIGCRCAKCQTCFVAPVAPVSK</sequence>
<dbReference type="PANTHER" id="PTHR37304:SF1">
    <property type="entry name" value="MEMBRANE PROTEIN"/>
    <property type="match status" value="1"/>
</dbReference>
<protein>
    <recommendedName>
        <fullName evidence="4">DUF378 domain-containing protein</fullName>
    </recommendedName>
</protein>
<dbReference type="Pfam" id="PF04070">
    <property type="entry name" value="DUF378"/>
    <property type="match status" value="1"/>
</dbReference>
<dbReference type="AlphaFoldDB" id="A0A1G2CX17"/>
<keyword evidence="1" id="KW-0472">Membrane</keyword>
<evidence type="ECO:0008006" key="4">
    <source>
        <dbReference type="Google" id="ProtNLM"/>
    </source>
</evidence>
<reference evidence="2 3" key="1">
    <citation type="journal article" date="2016" name="Nat. Commun.">
        <title>Thousands of microbial genomes shed light on interconnected biogeochemical processes in an aquifer system.</title>
        <authorList>
            <person name="Anantharaman K."/>
            <person name="Brown C.T."/>
            <person name="Hug L.A."/>
            <person name="Sharon I."/>
            <person name="Castelle C.J."/>
            <person name="Probst A.J."/>
            <person name="Thomas B.C."/>
            <person name="Singh A."/>
            <person name="Wilkins M.J."/>
            <person name="Karaoz U."/>
            <person name="Brodie E.L."/>
            <person name="Williams K.H."/>
            <person name="Hubbard S.S."/>
            <person name="Banfield J.F."/>
        </authorList>
    </citation>
    <scope>NUCLEOTIDE SEQUENCE [LARGE SCALE GENOMIC DNA]</scope>
</reference>
<organism evidence="2 3">
    <name type="scientific">Candidatus Lloydbacteria bacterium RIFCSPHIGHO2_01_FULL_49_22</name>
    <dbReference type="NCBI Taxonomy" id="1798658"/>
    <lineage>
        <taxon>Bacteria</taxon>
        <taxon>Candidatus Lloydiibacteriota</taxon>
    </lineage>
</organism>
<feature type="transmembrane region" description="Helical" evidence="1">
    <location>
        <begin position="6"/>
        <end position="24"/>
    </location>
</feature>